<evidence type="ECO:0000313" key="4">
    <source>
        <dbReference type="Proteomes" id="UP000615687"/>
    </source>
</evidence>
<dbReference type="PANTHER" id="PTHR38600">
    <property type="entry name" value="TRANSCRIPTIONAL REGULATORY PROTEIN"/>
    <property type="match status" value="1"/>
</dbReference>
<dbReference type="RefSeq" id="WP_192106808.1">
    <property type="nucleotide sequence ID" value="NZ_JACYXJ010000001.1"/>
</dbReference>
<protein>
    <submittedName>
        <fullName evidence="3">ArsR family transcriptional regulator</fullName>
    </submittedName>
    <submittedName>
        <fullName evidence="2">Winged helix-turn-helix transcriptional regulator</fullName>
    </submittedName>
</protein>
<keyword evidence="4" id="KW-1185">Reference proteome</keyword>
<comment type="caution">
    <text evidence="3">The sequence shown here is derived from an EMBL/GenBank/DDBJ whole genome shotgun (WGS) entry which is preliminary data.</text>
</comment>
<evidence type="ECO:0000259" key="1">
    <source>
        <dbReference type="PROSITE" id="PS50987"/>
    </source>
</evidence>
<dbReference type="InterPro" id="IPR011991">
    <property type="entry name" value="ArsR-like_HTH"/>
</dbReference>
<reference evidence="3" key="3">
    <citation type="journal article" date="2021" name="Microorganisms">
        <title>Bacterial Dimethylsulfoniopropionate Biosynthesis in the East China Sea.</title>
        <authorList>
            <person name="Liu J."/>
            <person name="Zhang Y."/>
            <person name="Liu J."/>
            <person name="Zhong H."/>
            <person name="Williams B.T."/>
            <person name="Zheng Y."/>
            <person name="Curson A.R.J."/>
            <person name="Sun C."/>
            <person name="Sun H."/>
            <person name="Song D."/>
            <person name="Wagner Mackenzie B."/>
            <person name="Bermejo Martinez A."/>
            <person name="Todd J.D."/>
            <person name="Zhang X.H."/>
        </authorList>
    </citation>
    <scope>NUCLEOTIDE SEQUENCE</scope>
    <source>
        <strain evidence="3">AESS21</strain>
    </source>
</reference>
<dbReference type="Gene3D" id="1.10.10.10">
    <property type="entry name" value="Winged helix-like DNA-binding domain superfamily/Winged helix DNA-binding domain"/>
    <property type="match status" value="1"/>
</dbReference>
<gene>
    <name evidence="3" type="ORF">DYI23_01710</name>
    <name evidence="2" type="ORF">IG617_01885</name>
</gene>
<dbReference type="Pfam" id="PF12840">
    <property type="entry name" value="HTH_20"/>
    <property type="match status" value="1"/>
</dbReference>
<dbReference type="PANTHER" id="PTHR38600:SF2">
    <property type="entry name" value="SLL0088 PROTEIN"/>
    <property type="match status" value="1"/>
</dbReference>
<name>A0A944GRW9_9HYPH</name>
<dbReference type="EMBL" id="JACYXJ010000001">
    <property type="protein sequence ID" value="MBD8875026.1"/>
    <property type="molecule type" value="Genomic_DNA"/>
</dbReference>
<dbReference type="CDD" id="cd00090">
    <property type="entry name" value="HTH_ARSR"/>
    <property type="match status" value="1"/>
</dbReference>
<evidence type="ECO:0000313" key="3">
    <source>
        <dbReference type="EMBL" id="MBS8258921.1"/>
    </source>
</evidence>
<dbReference type="SMART" id="SM00418">
    <property type="entry name" value="HTH_ARSR"/>
    <property type="match status" value="1"/>
</dbReference>
<dbReference type="GO" id="GO:0003700">
    <property type="term" value="F:DNA-binding transcription factor activity"/>
    <property type="evidence" value="ECO:0007669"/>
    <property type="project" value="InterPro"/>
</dbReference>
<accession>A0A944GRW9</accession>
<dbReference type="PRINTS" id="PR00778">
    <property type="entry name" value="HTHARSR"/>
</dbReference>
<dbReference type="InterPro" id="IPR036388">
    <property type="entry name" value="WH-like_DNA-bd_sf"/>
</dbReference>
<sequence length="109" mass="12431">MNLGPQQTFRALADPTRRQILMFLKKDSMTLGEIAGHFDMTRAAVKKHLVMLEDGLLITSRAEGRERIHKLQPAGLKSAIEWLGYFDQFWDERLASLKTAIESETGEQE</sequence>
<dbReference type="SUPFAM" id="SSF46785">
    <property type="entry name" value="Winged helix' DNA-binding domain"/>
    <property type="match status" value="1"/>
</dbReference>
<dbReference type="InterPro" id="IPR036390">
    <property type="entry name" value="WH_DNA-bd_sf"/>
</dbReference>
<reference evidence="3" key="1">
    <citation type="submission" date="2018-08" db="EMBL/GenBank/DDBJ databases">
        <authorList>
            <person name="Jin W."/>
            <person name="Wang H."/>
            <person name="Yang Y."/>
            <person name="Li M."/>
            <person name="Liu J."/>
        </authorList>
    </citation>
    <scope>NUCLEOTIDE SEQUENCE</scope>
    <source>
        <strain evidence="3">AESS21</strain>
    </source>
</reference>
<dbReference type="EMBL" id="QTKU01000001">
    <property type="protein sequence ID" value="MBS8258921.1"/>
    <property type="molecule type" value="Genomic_DNA"/>
</dbReference>
<feature type="domain" description="HTH arsR-type" evidence="1">
    <location>
        <begin position="1"/>
        <end position="91"/>
    </location>
</feature>
<dbReference type="AlphaFoldDB" id="A0A944GRW9"/>
<organism evidence="3 5">
    <name type="scientific">Roseibium polysiphoniae</name>
    <dbReference type="NCBI Taxonomy" id="2571221"/>
    <lineage>
        <taxon>Bacteria</taxon>
        <taxon>Pseudomonadati</taxon>
        <taxon>Pseudomonadota</taxon>
        <taxon>Alphaproteobacteria</taxon>
        <taxon>Hyphomicrobiales</taxon>
        <taxon>Stappiaceae</taxon>
        <taxon>Roseibium</taxon>
    </lineage>
</organism>
<dbReference type="PROSITE" id="PS50987">
    <property type="entry name" value="HTH_ARSR_2"/>
    <property type="match status" value="1"/>
</dbReference>
<dbReference type="NCBIfam" id="NF033788">
    <property type="entry name" value="HTH_metalloreg"/>
    <property type="match status" value="1"/>
</dbReference>
<proteinExistence type="predicted"/>
<evidence type="ECO:0000313" key="5">
    <source>
        <dbReference type="Proteomes" id="UP000705379"/>
    </source>
</evidence>
<dbReference type="Proteomes" id="UP000705379">
    <property type="component" value="Unassembled WGS sequence"/>
</dbReference>
<evidence type="ECO:0000313" key="2">
    <source>
        <dbReference type="EMBL" id="MBD8875026.1"/>
    </source>
</evidence>
<dbReference type="InterPro" id="IPR001845">
    <property type="entry name" value="HTH_ArsR_DNA-bd_dom"/>
</dbReference>
<dbReference type="Proteomes" id="UP000615687">
    <property type="component" value="Unassembled WGS sequence"/>
</dbReference>
<reference evidence="2 4" key="2">
    <citation type="submission" date="2020-09" db="EMBL/GenBank/DDBJ databases">
        <title>The genome sequence of type strain Labrenzia polysiphoniae KACC 19711.</title>
        <authorList>
            <person name="Liu Y."/>
        </authorList>
    </citation>
    <scope>NUCLEOTIDE SEQUENCE [LARGE SCALE GENOMIC DNA]</scope>
    <source>
        <strain evidence="2 4">KACC 19711</strain>
    </source>
</reference>